<evidence type="ECO:0000256" key="1">
    <source>
        <dbReference type="SAM" id="Phobius"/>
    </source>
</evidence>
<evidence type="ECO:0000313" key="2">
    <source>
        <dbReference type="EMBL" id="SEI00094.1"/>
    </source>
</evidence>
<feature type="transmembrane region" description="Helical" evidence="1">
    <location>
        <begin position="98"/>
        <end position="119"/>
    </location>
</feature>
<feature type="transmembrane region" description="Helical" evidence="1">
    <location>
        <begin position="125"/>
        <end position="145"/>
    </location>
</feature>
<gene>
    <name evidence="2" type="ORF">SAMN05660691_02729</name>
</gene>
<keyword evidence="1" id="KW-0472">Membrane</keyword>
<feature type="transmembrane region" description="Helical" evidence="1">
    <location>
        <begin position="152"/>
        <end position="172"/>
    </location>
</feature>
<keyword evidence="3" id="KW-1185">Reference proteome</keyword>
<keyword evidence="1" id="KW-0812">Transmembrane</keyword>
<dbReference type="AlphaFoldDB" id="A0A1H6MF28"/>
<dbReference type="OrthoDB" id="9816361at2"/>
<feature type="transmembrane region" description="Helical" evidence="1">
    <location>
        <begin position="192"/>
        <end position="216"/>
    </location>
</feature>
<name>A0A1H6MF28_9GAMM</name>
<organism evidence="2 3">
    <name type="scientific">Rheinheimera pacifica</name>
    <dbReference type="NCBI Taxonomy" id="173990"/>
    <lineage>
        <taxon>Bacteria</taxon>
        <taxon>Pseudomonadati</taxon>
        <taxon>Pseudomonadota</taxon>
        <taxon>Gammaproteobacteria</taxon>
        <taxon>Chromatiales</taxon>
        <taxon>Chromatiaceae</taxon>
        <taxon>Rheinheimera</taxon>
    </lineage>
</organism>
<sequence>MEGTVLHYDDTTQTGIIRNDSGDRYDFASADWKSNGNPRAGDKVDFVASDKVASEIFVIKSTVQLNMGNVTDKLAGFQSSYAGQKISALFVHGLHNKLGFFATLAVLISLFFSVVEIPIFGSVSLIAGATGKLMFVLLVVLAVFFYGGATKLYTRVLAGVVLALLFFQYYTMISDLIDLFRYGRVGRNTPNLFALFQFGALINIIASVVLFVAAFFRAYRSNEQSL</sequence>
<protein>
    <submittedName>
        <fullName evidence="2">Uncharacterized protein</fullName>
    </submittedName>
</protein>
<dbReference type="Proteomes" id="UP000199371">
    <property type="component" value="Unassembled WGS sequence"/>
</dbReference>
<reference evidence="3" key="1">
    <citation type="submission" date="2016-10" db="EMBL/GenBank/DDBJ databases">
        <authorList>
            <person name="Varghese N."/>
            <person name="Submissions S."/>
        </authorList>
    </citation>
    <scope>NUCLEOTIDE SEQUENCE [LARGE SCALE GENOMIC DNA]</scope>
    <source>
        <strain evidence="3">DSM 17616</strain>
    </source>
</reference>
<dbReference type="EMBL" id="FNXF01000010">
    <property type="protein sequence ID" value="SEI00094.1"/>
    <property type="molecule type" value="Genomic_DNA"/>
</dbReference>
<dbReference type="STRING" id="173990.SAMN05660691_02729"/>
<keyword evidence="1" id="KW-1133">Transmembrane helix</keyword>
<evidence type="ECO:0000313" key="3">
    <source>
        <dbReference type="Proteomes" id="UP000199371"/>
    </source>
</evidence>
<proteinExistence type="predicted"/>
<accession>A0A1H6MF28</accession>
<dbReference type="RefSeq" id="WP_092794298.1">
    <property type="nucleotide sequence ID" value="NZ_FNXF01000010.1"/>
</dbReference>